<dbReference type="HAMAP" id="MF_01014">
    <property type="entry name" value="HisA"/>
    <property type="match status" value="1"/>
</dbReference>
<dbReference type="InterPro" id="IPR006063">
    <property type="entry name" value="HisA_bact_arch"/>
</dbReference>
<evidence type="ECO:0000313" key="13">
    <source>
        <dbReference type="Proteomes" id="UP000298660"/>
    </source>
</evidence>
<dbReference type="InterPro" id="IPR044524">
    <property type="entry name" value="Isoase_HisA-like"/>
</dbReference>
<evidence type="ECO:0000256" key="4">
    <source>
        <dbReference type="ARBA" id="ARBA00009667"/>
    </source>
</evidence>
<sequence length="246" mass="27851">MIIPAFDLINGKAVRLYQGDYLNQKNYDINLLFCLEEYKSKGIQIVHLVDLDGAKNSENRQIKLFKKILSYTTIPVQIGGGIRTAKDISTLLNLGVKRVVIGSSAIQDKNKVKKWLKIYGPDSIVLALDIHINSNNQKEIYINGWQKRTHFILEEIIEYFLPSGLKHVLCTDISKDGTLLGPNFNLYKEMSNAFKNINFQASGGVSTLQDIIFLKKTGIKSIVIGRSLLEKKFTIEEASKCWQNEL</sequence>
<protein>
    <recommendedName>
        <fullName evidence="9 11">1-(5-phosphoribosyl)-5-[(5-phosphoribosylamino)methylideneamino] imidazole-4-carboxamide isomerase</fullName>
        <ecNumber evidence="9 11">5.3.1.16</ecNumber>
    </recommendedName>
    <alternativeName>
        <fullName evidence="9">Phosphoribosylformimino-5-aminoimidazole carboxamide ribotide isomerase</fullName>
    </alternativeName>
</protein>
<dbReference type="Proteomes" id="UP000298660">
    <property type="component" value="Chromosome"/>
</dbReference>
<keyword evidence="6 9" id="KW-0028">Amino-acid biosynthesis</keyword>
<evidence type="ECO:0000256" key="7">
    <source>
        <dbReference type="ARBA" id="ARBA00023102"/>
    </source>
</evidence>
<proteinExistence type="inferred from homology"/>
<evidence type="ECO:0000256" key="1">
    <source>
        <dbReference type="ARBA" id="ARBA00000901"/>
    </source>
</evidence>
<reference evidence="12 13" key="2">
    <citation type="submission" date="2019-05" db="EMBL/GenBank/DDBJ databases">
        <title>Genome evolution of the obligate endosymbiont Buchnera aphidicola.</title>
        <authorList>
            <person name="Moran N.A."/>
        </authorList>
    </citation>
    <scope>NUCLEOTIDE SEQUENCE [LARGE SCALE GENOMIC DNA]</scope>
    <source>
        <strain evidence="12 13">Ala</strain>
    </source>
</reference>
<dbReference type="Gene3D" id="3.20.20.70">
    <property type="entry name" value="Aldolase class I"/>
    <property type="match status" value="1"/>
</dbReference>
<accession>A0A4D6XKY7</accession>
<name>A0A4D6XKY7_9GAMM</name>
<keyword evidence="8 9" id="KW-0413">Isomerase</keyword>
<evidence type="ECO:0000256" key="9">
    <source>
        <dbReference type="HAMAP-Rule" id="MF_01014"/>
    </source>
</evidence>
<dbReference type="PANTHER" id="PTHR43090">
    <property type="entry name" value="1-(5-PHOSPHORIBOSYL)-5-[(5-PHOSPHORIBOSYLAMINO)METHYLIDENEAMINO] IMIDAZOLE-4-CARBOXAMIDE ISOMERASE"/>
    <property type="match status" value="1"/>
</dbReference>
<comment type="subcellular location">
    <subcellularLocation>
        <location evidence="2 9 11">Cytoplasm</location>
    </subcellularLocation>
</comment>
<reference evidence="12 13" key="1">
    <citation type="submission" date="2018-12" db="EMBL/GenBank/DDBJ databases">
        <authorList>
            <person name="Chong R.A."/>
        </authorList>
    </citation>
    <scope>NUCLEOTIDE SEQUENCE [LARGE SCALE GENOMIC DNA]</scope>
    <source>
        <strain evidence="12 13">Ala</strain>
    </source>
</reference>
<evidence type="ECO:0000313" key="12">
    <source>
        <dbReference type="EMBL" id="QCI17516.1"/>
    </source>
</evidence>
<evidence type="ECO:0000256" key="2">
    <source>
        <dbReference type="ARBA" id="ARBA00004496"/>
    </source>
</evidence>
<keyword evidence="7 9" id="KW-0368">Histidine biosynthesis</keyword>
<evidence type="ECO:0000256" key="11">
    <source>
        <dbReference type="RuleBase" id="RU003658"/>
    </source>
</evidence>
<comment type="similarity">
    <text evidence="4 9 10">Belongs to the HisA/HisF family.</text>
</comment>
<dbReference type="NCBIfam" id="TIGR00007">
    <property type="entry name" value="1-(5-phosphoribosyl)-5-[(5-phosphoribosylamino)methylideneamino]imidazole-4-carboxamide isomerase"/>
    <property type="match status" value="1"/>
</dbReference>
<dbReference type="EC" id="5.3.1.16" evidence="9 11"/>
<dbReference type="InterPro" id="IPR011060">
    <property type="entry name" value="RibuloseP-bd_barrel"/>
</dbReference>
<dbReference type="RefSeq" id="WP_158339305.1">
    <property type="nucleotide sequence ID" value="NZ_CP034891.1"/>
</dbReference>
<dbReference type="EMBL" id="CP034891">
    <property type="protein sequence ID" value="QCI17516.1"/>
    <property type="molecule type" value="Genomic_DNA"/>
</dbReference>
<dbReference type="GO" id="GO:0003949">
    <property type="term" value="F:1-(5-phosphoribosyl)-5-[(5-phosphoribosylamino)methylideneamino]imidazole-4-carboxamide isomerase activity"/>
    <property type="evidence" value="ECO:0007669"/>
    <property type="project" value="UniProtKB-UniRule"/>
</dbReference>
<dbReference type="InterPro" id="IPR006062">
    <property type="entry name" value="His_biosynth"/>
</dbReference>
<dbReference type="SUPFAM" id="SSF51366">
    <property type="entry name" value="Ribulose-phoshate binding barrel"/>
    <property type="match status" value="1"/>
</dbReference>
<dbReference type="InterPro" id="IPR023016">
    <property type="entry name" value="HisA/PriA"/>
</dbReference>
<organism evidence="12 13">
    <name type="scientific">Buchnera aphidicola</name>
    <name type="common">Acyrthosiphon lactucae</name>
    <dbReference type="NCBI Taxonomy" id="1241832"/>
    <lineage>
        <taxon>Bacteria</taxon>
        <taxon>Pseudomonadati</taxon>
        <taxon>Pseudomonadota</taxon>
        <taxon>Gammaproteobacteria</taxon>
        <taxon>Enterobacterales</taxon>
        <taxon>Erwiniaceae</taxon>
        <taxon>Buchnera</taxon>
    </lineage>
</organism>
<evidence type="ECO:0000256" key="3">
    <source>
        <dbReference type="ARBA" id="ARBA00005133"/>
    </source>
</evidence>
<feature type="active site" description="Proton donor" evidence="9">
    <location>
        <position position="129"/>
    </location>
</feature>
<dbReference type="GO" id="GO:0000105">
    <property type="term" value="P:L-histidine biosynthetic process"/>
    <property type="evidence" value="ECO:0007669"/>
    <property type="project" value="UniProtKB-UniRule"/>
</dbReference>
<dbReference type="InterPro" id="IPR013785">
    <property type="entry name" value="Aldolase_TIM"/>
</dbReference>
<comment type="pathway">
    <text evidence="3 9 11">Amino-acid biosynthesis; L-histidine biosynthesis; L-histidine from 5-phospho-alpha-D-ribose 1-diphosphate: step 4/9.</text>
</comment>
<dbReference type="GO" id="GO:0005737">
    <property type="term" value="C:cytoplasm"/>
    <property type="evidence" value="ECO:0007669"/>
    <property type="project" value="UniProtKB-SubCell"/>
</dbReference>
<dbReference type="AlphaFoldDB" id="A0A4D6XKY7"/>
<evidence type="ECO:0000256" key="8">
    <source>
        <dbReference type="ARBA" id="ARBA00023235"/>
    </source>
</evidence>
<dbReference type="GO" id="GO:0000162">
    <property type="term" value="P:L-tryptophan biosynthetic process"/>
    <property type="evidence" value="ECO:0007669"/>
    <property type="project" value="TreeGrafter"/>
</dbReference>
<dbReference type="PANTHER" id="PTHR43090:SF2">
    <property type="entry name" value="1-(5-PHOSPHORIBOSYL)-5-[(5-PHOSPHORIBOSYLAMINO)METHYLIDENEAMINO] IMIDAZOLE-4-CARBOXAMIDE ISOMERASE"/>
    <property type="match status" value="1"/>
</dbReference>
<evidence type="ECO:0000256" key="10">
    <source>
        <dbReference type="RuleBase" id="RU003657"/>
    </source>
</evidence>
<evidence type="ECO:0000256" key="5">
    <source>
        <dbReference type="ARBA" id="ARBA00022490"/>
    </source>
</evidence>
<dbReference type="UniPathway" id="UPA00031">
    <property type="reaction ID" value="UER00009"/>
</dbReference>
<gene>
    <name evidence="9 12" type="primary">hisA</name>
    <name evidence="12" type="ORF">D9V61_00520</name>
</gene>
<dbReference type="CDD" id="cd04732">
    <property type="entry name" value="HisA"/>
    <property type="match status" value="1"/>
</dbReference>
<keyword evidence="5 9" id="KW-0963">Cytoplasm</keyword>
<dbReference type="Pfam" id="PF00977">
    <property type="entry name" value="His_biosynth"/>
    <property type="match status" value="1"/>
</dbReference>
<feature type="active site" description="Proton acceptor" evidence="9">
    <location>
        <position position="7"/>
    </location>
</feature>
<evidence type="ECO:0000256" key="6">
    <source>
        <dbReference type="ARBA" id="ARBA00022605"/>
    </source>
</evidence>
<dbReference type="FunFam" id="3.20.20.70:FF:000009">
    <property type="entry name" value="1-(5-phosphoribosyl)-5-[(5-phosphoribosylamino)methylideneamino] imidazole-4-carboxamide isomerase"/>
    <property type="match status" value="1"/>
</dbReference>
<comment type="catalytic activity">
    <reaction evidence="1 9 11">
        <text>1-(5-phospho-beta-D-ribosyl)-5-[(5-phospho-beta-D-ribosylamino)methylideneamino]imidazole-4-carboxamide = 5-[(5-phospho-1-deoxy-D-ribulos-1-ylimino)methylamino]-1-(5-phospho-beta-D-ribosyl)imidazole-4-carboxamide</text>
        <dbReference type="Rhea" id="RHEA:15469"/>
        <dbReference type="ChEBI" id="CHEBI:58435"/>
        <dbReference type="ChEBI" id="CHEBI:58525"/>
        <dbReference type="EC" id="5.3.1.16"/>
    </reaction>
</comment>
<dbReference type="OrthoDB" id="9807749at2"/>